<evidence type="ECO:0000313" key="4">
    <source>
        <dbReference type="Proteomes" id="UP000008386"/>
    </source>
</evidence>
<dbReference type="EMBL" id="CP002779">
    <property type="protein sequence ID" value="AEH24871.1"/>
    <property type="molecule type" value="Genomic_DNA"/>
</dbReference>
<reference evidence="3 4" key="1">
    <citation type="journal article" date="2011" name="J. Bacteriol.">
        <title>Complete genome sequence of the obligate piezophilic hyperthermophilic archaeon Pyrococcus yayanosii CH1.</title>
        <authorList>
            <person name="Jun X."/>
            <person name="Lupeng L."/>
            <person name="Minjuan X."/>
            <person name="Oger P."/>
            <person name="Fengping W."/>
            <person name="Jebbar M."/>
            <person name="Xiang X."/>
        </authorList>
    </citation>
    <scope>NUCLEOTIDE SEQUENCE [LARGE SCALE GENOMIC DNA]</scope>
    <source>
        <strain evidence="4">CH1 / JCM 16557</strain>
    </source>
</reference>
<keyword evidence="1" id="KW-0472">Membrane</keyword>
<proteinExistence type="predicted"/>
<protein>
    <recommendedName>
        <fullName evidence="2">Flavinylation-associated cytochrome domain-containing protein</fullName>
    </recommendedName>
</protein>
<name>F8AJD1_PYRYC</name>
<organism evidence="3 4">
    <name type="scientific">Pyrococcus yayanosii (strain CH1 / JCM 16557)</name>
    <dbReference type="NCBI Taxonomy" id="529709"/>
    <lineage>
        <taxon>Archaea</taxon>
        <taxon>Methanobacteriati</taxon>
        <taxon>Methanobacteriota</taxon>
        <taxon>Thermococci</taxon>
        <taxon>Thermococcales</taxon>
        <taxon>Thermococcaceae</taxon>
        <taxon>Pyrococcus</taxon>
    </lineage>
</organism>
<dbReference type="HOGENOM" id="CLU_2629903_0_0_2"/>
<feature type="domain" description="Flavinylation-associated cytochrome" evidence="2">
    <location>
        <begin position="8"/>
        <end position="64"/>
    </location>
</feature>
<dbReference type="eggNOG" id="arCOG04002">
    <property type="taxonomic scope" value="Archaea"/>
</dbReference>
<dbReference type="OrthoDB" id="99628at2157"/>
<dbReference type="AlphaFoldDB" id="F8AJD1"/>
<dbReference type="Proteomes" id="UP000008386">
    <property type="component" value="Chromosome"/>
</dbReference>
<keyword evidence="1" id="KW-0812">Transmembrane</keyword>
<dbReference type="InterPro" id="IPR025517">
    <property type="entry name" value="DUF4405"/>
</dbReference>
<feature type="transmembrane region" description="Helical" evidence="1">
    <location>
        <begin position="7"/>
        <end position="32"/>
    </location>
</feature>
<accession>F8AJD1</accession>
<evidence type="ECO:0000313" key="3">
    <source>
        <dbReference type="EMBL" id="AEH24871.1"/>
    </source>
</evidence>
<evidence type="ECO:0000256" key="1">
    <source>
        <dbReference type="SAM" id="Phobius"/>
    </source>
</evidence>
<dbReference type="STRING" id="529709.PYCH_11930"/>
<dbReference type="Pfam" id="PF14358">
    <property type="entry name" value="DUF4405"/>
    <property type="match status" value="1"/>
</dbReference>
<dbReference type="RefSeq" id="WP_013905927.1">
    <property type="nucleotide sequence ID" value="NC_015680.1"/>
</dbReference>
<dbReference type="KEGG" id="pya:PYCH_11930"/>
<dbReference type="GeneID" id="10837766"/>
<feature type="transmembrane region" description="Helical" evidence="1">
    <location>
        <begin position="44"/>
        <end position="67"/>
    </location>
</feature>
<gene>
    <name evidence="3" type="ordered locus">PYCH_11930</name>
</gene>
<evidence type="ECO:0000259" key="2">
    <source>
        <dbReference type="Pfam" id="PF14358"/>
    </source>
</evidence>
<keyword evidence="1" id="KW-1133">Transmembrane helix</keyword>
<keyword evidence="4" id="KW-1185">Reference proteome</keyword>
<sequence>MGIRLRMWVSIVLFFLWLITGISGTVLLLGPLFPSLPVSLMDTIHMYAGFAFFGLSVVHIALNWGALKSYFRKVF</sequence>